<comment type="caution">
    <text evidence="3">The sequence shown here is derived from an EMBL/GenBank/DDBJ whole genome shotgun (WGS) entry which is preliminary data.</text>
</comment>
<accession>A0A9N8EF75</accession>
<dbReference type="PANTHER" id="PTHR43677">
    <property type="entry name" value="SHORT-CHAIN DEHYDROGENASE/REDUCTASE"/>
    <property type="match status" value="1"/>
</dbReference>
<feature type="chain" id="PRO_5040279711" evidence="1">
    <location>
        <begin position="20"/>
        <end position="445"/>
    </location>
</feature>
<evidence type="ECO:0000256" key="1">
    <source>
        <dbReference type="SAM" id="SignalP"/>
    </source>
</evidence>
<dbReference type="InterPro" id="IPR020843">
    <property type="entry name" value="ER"/>
</dbReference>
<evidence type="ECO:0000313" key="3">
    <source>
        <dbReference type="EMBL" id="CAB9519114.1"/>
    </source>
</evidence>
<dbReference type="Pfam" id="PF13602">
    <property type="entry name" value="ADH_zinc_N_2"/>
    <property type="match status" value="1"/>
</dbReference>
<dbReference type="SUPFAM" id="SSF51735">
    <property type="entry name" value="NAD(P)-binding Rossmann-fold domains"/>
    <property type="match status" value="1"/>
</dbReference>
<keyword evidence="4" id="KW-1185">Reference proteome</keyword>
<dbReference type="SMART" id="SM00829">
    <property type="entry name" value="PKS_ER"/>
    <property type="match status" value="1"/>
</dbReference>
<name>A0A9N8EF75_9STRA</name>
<dbReference type="Proteomes" id="UP001153069">
    <property type="component" value="Unassembled WGS sequence"/>
</dbReference>
<gene>
    <name evidence="3" type="ORF">SEMRO_989_G228530.1</name>
</gene>
<feature type="signal peptide" evidence="1">
    <location>
        <begin position="1"/>
        <end position="19"/>
    </location>
</feature>
<dbReference type="EMBL" id="CAICTM010000987">
    <property type="protein sequence ID" value="CAB9519114.1"/>
    <property type="molecule type" value="Genomic_DNA"/>
</dbReference>
<dbReference type="SUPFAM" id="SSF50129">
    <property type="entry name" value="GroES-like"/>
    <property type="match status" value="1"/>
</dbReference>
<dbReference type="OrthoDB" id="3509362at2759"/>
<organism evidence="3 4">
    <name type="scientific">Seminavis robusta</name>
    <dbReference type="NCBI Taxonomy" id="568900"/>
    <lineage>
        <taxon>Eukaryota</taxon>
        <taxon>Sar</taxon>
        <taxon>Stramenopiles</taxon>
        <taxon>Ochrophyta</taxon>
        <taxon>Bacillariophyta</taxon>
        <taxon>Bacillariophyceae</taxon>
        <taxon>Bacillariophycidae</taxon>
        <taxon>Naviculales</taxon>
        <taxon>Naviculaceae</taxon>
        <taxon>Seminavis</taxon>
    </lineage>
</organism>
<dbReference type="GO" id="GO:0005739">
    <property type="term" value="C:mitochondrion"/>
    <property type="evidence" value="ECO:0007669"/>
    <property type="project" value="TreeGrafter"/>
</dbReference>
<dbReference type="AlphaFoldDB" id="A0A9N8EF75"/>
<sequence length="445" mass="47991">MSHVFAYFLLVILVSLHSAKPLGIDGKPRKWIIPEKVPFGDISRLLLDADEDDHEVEGKDSPATAKDNKVVVATRAVGLNFADIFTVLGYYNAANLVRGNKEQRAFCPGLEFAGVVTNNCDDFSQGDRVFGFTRFDAYADQVMASPRVLRKLPNEWTFAQGAAFLVNALTAWHGLVTVAGMPQKGNKSDKEHPMVVVVHSAVGGVGLYACEIAARRGALVVGVAGSWHKLATFRDRIQPLCPEAQCIVRSPDANQFAKDLLNAIVKVRSTRLGVLDPPLPIETAEDAVAVNWGADYVMESYGGKYFQPSLDLINAGGSLATYGSTTYNGKAGGNRLSFLPLAWQFLNRPKVDPGELTSRNIRVGGFNLIFLTERTERLSEGLSQCIDCLEGGAADGSLASATPPVLGGVFPFEQAPDALRALRSGQTVGKVVLSNDSNPLLREKV</sequence>
<dbReference type="InterPro" id="IPR011032">
    <property type="entry name" value="GroES-like_sf"/>
</dbReference>
<dbReference type="GO" id="GO:0016491">
    <property type="term" value="F:oxidoreductase activity"/>
    <property type="evidence" value="ECO:0007669"/>
    <property type="project" value="InterPro"/>
</dbReference>
<keyword evidence="1" id="KW-0732">Signal</keyword>
<dbReference type="InterPro" id="IPR013154">
    <property type="entry name" value="ADH-like_N"/>
</dbReference>
<dbReference type="InterPro" id="IPR036291">
    <property type="entry name" value="NAD(P)-bd_dom_sf"/>
</dbReference>
<evidence type="ECO:0000313" key="4">
    <source>
        <dbReference type="Proteomes" id="UP001153069"/>
    </source>
</evidence>
<proteinExistence type="predicted"/>
<dbReference type="PANTHER" id="PTHR43677:SF4">
    <property type="entry name" value="QUINONE OXIDOREDUCTASE-LIKE PROTEIN 2"/>
    <property type="match status" value="1"/>
</dbReference>
<dbReference type="InterPro" id="IPR051397">
    <property type="entry name" value="Zn-ADH-like_protein"/>
</dbReference>
<dbReference type="Gene3D" id="3.90.180.10">
    <property type="entry name" value="Medium-chain alcohol dehydrogenases, catalytic domain"/>
    <property type="match status" value="1"/>
</dbReference>
<dbReference type="Pfam" id="PF08240">
    <property type="entry name" value="ADH_N"/>
    <property type="match status" value="1"/>
</dbReference>
<reference evidence="3" key="1">
    <citation type="submission" date="2020-06" db="EMBL/GenBank/DDBJ databases">
        <authorList>
            <consortium name="Plant Systems Biology data submission"/>
        </authorList>
    </citation>
    <scope>NUCLEOTIDE SEQUENCE</scope>
    <source>
        <strain evidence="3">D6</strain>
    </source>
</reference>
<feature type="domain" description="Enoyl reductase (ER)" evidence="2">
    <location>
        <begin position="40"/>
        <end position="433"/>
    </location>
</feature>
<evidence type="ECO:0000259" key="2">
    <source>
        <dbReference type="SMART" id="SM00829"/>
    </source>
</evidence>
<protein>
    <submittedName>
        <fullName evidence="3">Synaptic vesicle membrane protein VAT-1 homolog</fullName>
    </submittedName>
</protein>